<dbReference type="SUPFAM" id="SSF54495">
    <property type="entry name" value="UBC-like"/>
    <property type="match status" value="1"/>
</dbReference>
<protein>
    <submittedName>
        <fullName evidence="2">9041_t:CDS:1</fullName>
    </submittedName>
</protein>
<proteinExistence type="predicted"/>
<sequence>MDYEEEQEQELEVLKSIYPNELEEIGDKVFRIILEPEESDSSAPQYTPKYPEEIPDISIDVINGTLKEAEKEKLNSELINAQDSLGMAMIFTLSSLLKDLVTSFVVERKERITKEEEIRVLKEIEAEQNKFQGTKVTVASFLEWREKFNKDMAEKEKLEKSSAALKKEEAKKNKLTGRQLFEQDETLVNSDATFMEEGDVTVDASLFEQEIVYSDEDDENNVLEL</sequence>
<accession>A0A9N9A192</accession>
<dbReference type="PANTHER" id="PTHR12292">
    <property type="entry name" value="RWD DOMAIN-CONTAINING PROTEIN"/>
    <property type="match status" value="1"/>
</dbReference>
<dbReference type="Gene3D" id="3.10.110.10">
    <property type="entry name" value="Ubiquitin Conjugating Enzyme"/>
    <property type="match status" value="1"/>
</dbReference>
<reference evidence="2" key="1">
    <citation type="submission" date="2021-06" db="EMBL/GenBank/DDBJ databases">
        <authorList>
            <person name="Kallberg Y."/>
            <person name="Tangrot J."/>
            <person name="Rosling A."/>
        </authorList>
    </citation>
    <scope>NUCLEOTIDE SEQUENCE</scope>
    <source>
        <strain evidence="2">AZ414A</strain>
    </source>
</reference>
<dbReference type="Pfam" id="PF16543">
    <property type="entry name" value="DFRP_C"/>
    <property type="match status" value="1"/>
</dbReference>
<evidence type="ECO:0000259" key="1">
    <source>
        <dbReference type="PROSITE" id="PS50908"/>
    </source>
</evidence>
<comment type="caution">
    <text evidence="2">The sequence shown here is derived from an EMBL/GenBank/DDBJ whole genome shotgun (WGS) entry which is preliminary data.</text>
</comment>
<evidence type="ECO:0000313" key="3">
    <source>
        <dbReference type="Proteomes" id="UP000789706"/>
    </source>
</evidence>
<keyword evidence="3" id="KW-1185">Reference proteome</keyword>
<dbReference type="InterPro" id="IPR032378">
    <property type="entry name" value="ZC3H15/TMA46_C"/>
</dbReference>
<dbReference type="InterPro" id="IPR040213">
    <property type="entry name" value="GIR2-like"/>
</dbReference>
<name>A0A9N9A192_9GLOM</name>
<organism evidence="2 3">
    <name type="scientific">Diversispora eburnea</name>
    <dbReference type="NCBI Taxonomy" id="1213867"/>
    <lineage>
        <taxon>Eukaryota</taxon>
        <taxon>Fungi</taxon>
        <taxon>Fungi incertae sedis</taxon>
        <taxon>Mucoromycota</taxon>
        <taxon>Glomeromycotina</taxon>
        <taxon>Glomeromycetes</taxon>
        <taxon>Diversisporales</taxon>
        <taxon>Diversisporaceae</taxon>
        <taxon>Diversispora</taxon>
    </lineage>
</organism>
<dbReference type="InterPro" id="IPR016135">
    <property type="entry name" value="UBQ-conjugating_enzyme/RWD"/>
</dbReference>
<dbReference type="Proteomes" id="UP000789706">
    <property type="component" value="Unassembled WGS sequence"/>
</dbReference>
<feature type="domain" description="RWD" evidence="1">
    <location>
        <begin position="9"/>
        <end position="104"/>
    </location>
</feature>
<dbReference type="Pfam" id="PF05773">
    <property type="entry name" value="RWD"/>
    <property type="match status" value="1"/>
</dbReference>
<dbReference type="AlphaFoldDB" id="A0A9N9A192"/>
<evidence type="ECO:0000313" key="2">
    <source>
        <dbReference type="EMBL" id="CAG8514512.1"/>
    </source>
</evidence>
<dbReference type="SMART" id="SM00591">
    <property type="entry name" value="RWD"/>
    <property type="match status" value="1"/>
</dbReference>
<dbReference type="EMBL" id="CAJVPK010000471">
    <property type="protein sequence ID" value="CAG8514512.1"/>
    <property type="molecule type" value="Genomic_DNA"/>
</dbReference>
<dbReference type="InterPro" id="IPR006575">
    <property type="entry name" value="RWD_dom"/>
</dbReference>
<dbReference type="OrthoDB" id="277175at2759"/>
<dbReference type="PROSITE" id="PS50908">
    <property type="entry name" value="RWD"/>
    <property type="match status" value="1"/>
</dbReference>
<gene>
    <name evidence="2" type="ORF">DEBURN_LOCUS5348</name>
</gene>